<comment type="caution">
    <text evidence="1">The sequence shown here is derived from an EMBL/GenBank/DDBJ whole genome shotgun (WGS) entry which is preliminary data.</text>
</comment>
<proteinExistence type="predicted"/>
<gene>
    <name evidence="1" type="ORF">JRQ81_016279</name>
</gene>
<dbReference type="AlphaFoldDB" id="A0A9Q0XWF9"/>
<protein>
    <submittedName>
        <fullName evidence="1">Uncharacterized protein</fullName>
    </submittedName>
</protein>
<organism evidence="1 2">
    <name type="scientific">Phrynocephalus forsythii</name>
    <dbReference type="NCBI Taxonomy" id="171643"/>
    <lineage>
        <taxon>Eukaryota</taxon>
        <taxon>Metazoa</taxon>
        <taxon>Chordata</taxon>
        <taxon>Craniata</taxon>
        <taxon>Vertebrata</taxon>
        <taxon>Euteleostomi</taxon>
        <taxon>Lepidosauria</taxon>
        <taxon>Squamata</taxon>
        <taxon>Bifurcata</taxon>
        <taxon>Unidentata</taxon>
        <taxon>Episquamata</taxon>
        <taxon>Toxicofera</taxon>
        <taxon>Iguania</taxon>
        <taxon>Acrodonta</taxon>
        <taxon>Agamidae</taxon>
        <taxon>Agaminae</taxon>
        <taxon>Phrynocephalus</taxon>
    </lineage>
</organism>
<feature type="non-terminal residue" evidence="1">
    <location>
        <position position="1"/>
    </location>
</feature>
<reference evidence="1" key="1">
    <citation type="journal article" date="2023" name="DNA Res.">
        <title>Chromosome-level genome assembly of Phrynocephalus forsythii using third-generation DNA sequencing and Hi-C analysis.</title>
        <authorList>
            <person name="Qi Y."/>
            <person name="Zhao W."/>
            <person name="Zhao Y."/>
            <person name="Niu C."/>
            <person name="Cao S."/>
            <person name="Zhang Y."/>
        </authorList>
    </citation>
    <scope>NUCLEOTIDE SEQUENCE</scope>
    <source>
        <tissue evidence="1">Muscle</tissue>
    </source>
</reference>
<accession>A0A9Q0XWF9</accession>
<dbReference type="Proteomes" id="UP001142489">
    <property type="component" value="Unassembled WGS sequence"/>
</dbReference>
<evidence type="ECO:0000313" key="1">
    <source>
        <dbReference type="EMBL" id="KAJ7330105.1"/>
    </source>
</evidence>
<keyword evidence="2" id="KW-1185">Reference proteome</keyword>
<name>A0A9Q0XWF9_9SAUR</name>
<sequence>MIPSFLSLAEGFFKKVSAHSVSGKIENQYKVHVEKAPNFNKHLHLNSVVVAASQLNQLMRSPFEPMAMCDLRLLIFKTAFLLAITSARHSNVNQSKTKKQEHAIVVKVAGNERNSVSDMLHNKSNKHGCITVERRMETAASPSTQVSKVDHHLVNLRLKMDWHLSVAKHA</sequence>
<dbReference type="EMBL" id="JAPFRF010000006">
    <property type="protein sequence ID" value="KAJ7330105.1"/>
    <property type="molecule type" value="Genomic_DNA"/>
</dbReference>
<evidence type="ECO:0000313" key="2">
    <source>
        <dbReference type="Proteomes" id="UP001142489"/>
    </source>
</evidence>